<gene>
    <name evidence="2" type="ORF">Ctaglu_11120</name>
</gene>
<comment type="caution">
    <text evidence="2">The sequence shown here is derived from an EMBL/GenBank/DDBJ whole genome shotgun (WGS) entry which is preliminary data.</text>
</comment>
<accession>A0A401UJ51</accession>
<feature type="region of interest" description="Disordered" evidence="1">
    <location>
        <begin position="1"/>
        <end position="47"/>
    </location>
</feature>
<reference evidence="2 3" key="1">
    <citation type="submission" date="2018-11" db="EMBL/GenBank/DDBJ databases">
        <title>Genome sequencing and assembly of Clostridium tagluense strain A121.</title>
        <authorList>
            <person name="Murakami T."/>
            <person name="Segawa T."/>
            <person name="Shcherbakova V.A."/>
            <person name="Mori H."/>
            <person name="Yoshimura Y."/>
        </authorList>
    </citation>
    <scope>NUCLEOTIDE SEQUENCE [LARGE SCALE GENOMIC DNA]</scope>
    <source>
        <strain evidence="2 3">A121</strain>
    </source>
</reference>
<evidence type="ECO:0000313" key="2">
    <source>
        <dbReference type="EMBL" id="GCD09489.1"/>
    </source>
</evidence>
<evidence type="ECO:0000256" key="1">
    <source>
        <dbReference type="SAM" id="MobiDB-lite"/>
    </source>
</evidence>
<dbReference type="EMBL" id="BHYK01000005">
    <property type="protein sequence ID" value="GCD09489.1"/>
    <property type="molecule type" value="Genomic_DNA"/>
</dbReference>
<dbReference type="RefSeq" id="WP_164944240.1">
    <property type="nucleotide sequence ID" value="NZ_BHYK01000005.1"/>
</dbReference>
<dbReference type="Proteomes" id="UP000287872">
    <property type="component" value="Unassembled WGS sequence"/>
</dbReference>
<keyword evidence="3" id="KW-1185">Reference proteome</keyword>
<sequence length="47" mass="5265">MPDHQHVGGSKNSNINVKRDNISKPKKSKGDKKSPPLYENFNGETLE</sequence>
<organism evidence="2 3">
    <name type="scientific">Clostridium tagluense</name>
    <dbReference type="NCBI Taxonomy" id="360422"/>
    <lineage>
        <taxon>Bacteria</taxon>
        <taxon>Bacillati</taxon>
        <taxon>Bacillota</taxon>
        <taxon>Clostridia</taxon>
        <taxon>Eubacteriales</taxon>
        <taxon>Clostridiaceae</taxon>
        <taxon>Clostridium</taxon>
    </lineage>
</organism>
<name>A0A401UJ51_9CLOT</name>
<protein>
    <submittedName>
        <fullName evidence="2">Uncharacterized protein</fullName>
    </submittedName>
</protein>
<evidence type="ECO:0000313" key="3">
    <source>
        <dbReference type="Proteomes" id="UP000287872"/>
    </source>
</evidence>
<dbReference type="AlphaFoldDB" id="A0A401UJ51"/>
<proteinExistence type="predicted"/>